<dbReference type="PANTHER" id="PTHR43194:SF2">
    <property type="entry name" value="PEROXISOMAL MEMBRANE PROTEIN LPX1"/>
    <property type="match status" value="1"/>
</dbReference>
<dbReference type="EMBL" id="RQFY01000001">
    <property type="protein sequence ID" value="TGL36820.1"/>
    <property type="molecule type" value="Genomic_DNA"/>
</dbReference>
<dbReference type="PRINTS" id="PR00412">
    <property type="entry name" value="EPOXHYDRLASE"/>
</dbReference>
<dbReference type="InterPro" id="IPR050228">
    <property type="entry name" value="Carboxylesterase_BioH"/>
</dbReference>
<dbReference type="SUPFAM" id="SSF53474">
    <property type="entry name" value="alpha/beta-Hydrolases"/>
    <property type="match status" value="1"/>
</dbReference>
<feature type="domain" description="AB hydrolase-1" evidence="1">
    <location>
        <begin position="59"/>
        <end position="289"/>
    </location>
</feature>
<dbReference type="OrthoDB" id="9805423at2"/>
<accession>A0A4R9JBR9</accession>
<name>A0A4R9JBR9_9LEPT</name>
<organism evidence="2 3">
    <name type="scientific">Leptospira koniambonensis</name>
    <dbReference type="NCBI Taxonomy" id="2484950"/>
    <lineage>
        <taxon>Bacteria</taxon>
        <taxon>Pseudomonadati</taxon>
        <taxon>Spirochaetota</taxon>
        <taxon>Spirochaetia</taxon>
        <taxon>Leptospirales</taxon>
        <taxon>Leptospiraceae</taxon>
        <taxon>Leptospira</taxon>
    </lineage>
</organism>
<keyword evidence="3" id="KW-1185">Reference proteome</keyword>
<dbReference type="InterPro" id="IPR000073">
    <property type="entry name" value="AB_hydrolase_1"/>
</dbReference>
<dbReference type="InterPro" id="IPR000639">
    <property type="entry name" value="Epox_hydrolase-like"/>
</dbReference>
<dbReference type="GO" id="GO:0016787">
    <property type="term" value="F:hydrolase activity"/>
    <property type="evidence" value="ECO:0007669"/>
    <property type="project" value="UniProtKB-KW"/>
</dbReference>
<evidence type="ECO:0000259" key="1">
    <source>
        <dbReference type="Pfam" id="PF00561"/>
    </source>
</evidence>
<keyword evidence="2" id="KW-0378">Hydrolase</keyword>
<evidence type="ECO:0000313" key="2">
    <source>
        <dbReference type="EMBL" id="TGL36820.1"/>
    </source>
</evidence>
<gene>
    <name evidence="2" type="ORF">EHQ52_02785</name>
</gene>
<dbReference type="Proteomes" id="UP000297871">
    <property type="component" value="Unassembled WGS sequence"/>
</dbReference>
<proteinExistence type="predicted"/>
<dbReference type="PRINTS" id="PR00111">
    <property type="entry name" value="ABHYDROLASE"/>
</dbReference>
<protein>
    <submittedName>
        <fullName evidence="2">Alpha/beta hydrolase</fullName>
    </submittedName>
</protein>
<dbReference type="AlphaFoldDB" id="A0A4R9JBR9"/>
<comment type="caution">
    <text evidence="2">The sequence shown here is derived from an EMBL/GenBank/DDBJ whole genome shotgun (WGS) entry which is preliminary data.</text>
</comment>
<dbReference type="PANTHER" id="PTHR43194">
    <property type="entry name" value="HYDROLASE ALPHA/BETA FOLD FAMILY"/>
    <property type="match status" value="1"/>
</dbReference>
<sequence length="312" mass="34604">MKVLVTIVSLIVLTGLQLNAKSIDESQRAILLQNGDASEFISLPMGVMHVRISGPKDGPVVLLVHGAVIGGYAYKNWQKPLADAGFRVIVPDLFGYGLSDRPDIDYTKDFYVLQLKQLLEKLRIESPVQIVGASMGGAIVAAFTANYPEKVKSVVLMAPAGVGKDNRPTSSILLWPGLGDLIFHFFGSAQMKRQMDEANVNSPDRQNIAHWMELQTQYTGFAEGILNTLRHYKIYWQPEDFQALGKTKKAVLTLWGTSDTVNAFEQSQTLQEFVPQAKIIPIQDKGHAITFNVSERVLEFVIDFLLGNSLRK</sequence>
<evidence type="ECO:0000313" key="3">
    <source>
        <dbReference type="Proteomes" id="UP000297871"/>
    </source>
</evidence>
<dbReference type="Gene3D" id="3.40.50.1820">
    <property type="entry name" value="alpha/beta hydrolase"/>
    <property type="match status" value="1"/>
</dbReference>
<dbReference type="Pfam" id="PF00561">
    <property type="entry name" value="Abhydrolase_1"/>
    <property type="match status" value="1"/>
</dbReference>
<reference evidence="2" key="1">
    <citation type="journal article" date="2019" name="PLoS Negl. Trop. Dis.">
        <title>Revisiting the worldwide diversity of Leptospira species in the environment.</title>
        <authorList>
            <person name="Vincent A.T."/>
            <person name="Schiettekatte O."/>
            <person name="Bourhy P."/>
            <person name="Veyrier F.J."/>
            <person name="Picardeau M."/>
        </authorList>
    </citation>
    <scope>NUCLEOTIDE SEQUENCE [LARGE SCALE GENOMIC DNA]</scope>
    <source>
        <strain evidence="2">201800265</strain>
    </source>
</reference>
<dbReference type="RefSeq" id="WP_135613759.1">
    <property type="nucleotide sequence ID" value="NZ_RQFY01000001.1"/>
</dbReference>
<dbReference type="InterPro" id="IPR029058">
    <property type="entry name" value="AB_hydrolase_fold"/>
</dbReference>